<dbReference type="InterPro" id="IPR003690">
    <property type="entry name" value="MTERF"/>
</dbReference>
<comment type="similarity">
    <text evidence="1">Belongs to the mTERF family.</text>
</comment>
<dbReference type="Proteomes" id="UP000649617">
    <property type="component" value="Unassembled WGS sequence"/>
</dbReference>
<proteinExistence type="inferred from homology"/>
<organism evidence="3 4">
    <name type="scientific">Symbiodinium pilosum</name>
    <name type="common">Dinoflagellate</name>
    <dbReference type="NCBI Taxonomy" id="2952"/>
    <lineage>
        <taxon>Eukaryota</taxon>
        <taxon>Sar</taxon>
        <taxon>Alveolata</taxon>
        <taxon>Dinophyceae</taxon>
        <taxon>Suessiales</taxon>
        <taxon>Symbiodiniaceae</taxon>
        <taxon>Symbiodinium</taxon>
    </lineage>
</organism>
<dbReference type="AlphaFoldDB" id="A0A812WYQ1"/>
<comment type="caution">
    <text evidence="3">The sequence shown here is derived from an EMBL/GenBank/DDBJ whole genome shotgun (WGS) entry which is preliminary data.</text>
</comment>
<dbReference type="Pfam" id="PF02536">
    <property type="entry name" value="mTERF"/>
    <property type="match status" value="1"/>
</dbReference>
<feature type="non-terminal residue" evidence="3">
    <location>
        <position position="476"/>
    </location>
</feature>
<accession>A0A812WYQ1</accession>
<dbReference type="OrthoDB" id="438887at2759"/>
<evidence type="ECO:0000256" key="2">
    <source>
        <dbReference type="ARBA" id="ARBA00022946"/>
    </source>
</evidence>
<dbReference type="InterPro" id="IPR038538">
    <property type="entry name" value="MTERF_sf"/>
</dbReference>
<feature type="non-terminal residue" evidence="3">
    <location>
        <position position="1"/>
    </location>
</feature>
<dbReference type="SMART" id="SM00733">
    <property type="entry name" value="Mterf"/>
    <property type="match status" value="5"/>
</dbReference>
<dbReference type="Gene3D" id="1.25.70.10">
    <property type="entry name" value="Transcription termination factor 3, mitochondrial"/>
    <property type="match status" value="1"/>
</dbReference>
<keyword evidence="2" id="KW-0809">Transit peptide</keyword>
<gene>
    <name evidence="3" type="primary">MTERF4</name>
    <name evidence="3" type="ORF">SPIL2461_LOCUS20099</name>
</gene>
<sequence length="476" mass="51915">CLLTLAQLTKLAKHESAAIFEEAAPDQFVLFLVALRLSLASFRSTVLVAETGLFRACESARIVQHLECGGTYHFAYPESRAAPAEEPIGEAFRDFPCTQCSDWGANWLSPDLAAYGVLRAPTAALFIEYDGYYRHMEPSGLARDMRKTNALRRFGPAGSLVIRIAHGNREWRDKSVQIEVDTWYPEHSPSLFKTVEQVVAFLLRRCRGKLSAALVSRLELLEGQGIDAKGCIFAKQAEVIGTSNKLPQVEKYLLGSLCMTRHDVAKVVASFPPVLGYSVEANLKPTVEWIKGLGLSQSQVAKVIATSPPVLGLSIEANLKPTVEWIKGLGLSQSQVAKVVASCPQVLGYSIEANLKPTVEWIKGLGLSQSQVAKVVASFPQVLGYSIVTNLKPTVEWIRGLGLSQSQVAKVVASFPQVLGLSITTNLAVKCNLVRQYFVGKSVADLFAQELILDTGGSSRKLCKEAPRDPQRDAMQ</sequence>
<name>A0A812WYQ1_SYMPI</name>
<dbReference type="PANTHER" id="PTHR13068:SF151">
    <property type="entry name" value="TRANSCRIPTION TERMINATION FACTOR MTERF9, CHLOROPLASTIC"/>
    <property type="match status" value="1"/>
</dbReference>
<evidence type="ECO:0000256" key="1">
    <source>
        <dbReference type="ARBA" id="ARBA00007692"/>
    </source>
</evidence>
<evidence type="ECO:0000313" key="4">
    <source>
        <dbReference type="Proteomes" id="UP000649617"/>
    </source>
</evidence>
<evidence type="ECO:0000313" key="3">
    <source>
        <dbReference type="EMBL" id="CAE7709645.1"/>
    </source>
</evidence>
<reference evidence="3" key="1">
    <citation type="submission" date="2021-02" db="EMBL/GenBank/DDBJ databases">
        <authorList>
            <person name="Dougan E. K."/>
            <person name="Rhodes N."/>
            <person name="Thang M."/>
            <person name="Chan C."/>
        </authorList>
    </citation>
    <scope>NUCLEOTIDE SEQUENCE</scope>
</reference>
<dbReference type="GO" id="GO:0003676">
    <property type="term" value="F:nucleic acid binding"/>
    <property type="evidence" value="ECO:0007669"/>
    <property type="project" value="InterPro"/>
</dbReference>
<dbReference type="EMBL" id="CAJNIZ010045073">
    <property type="protein sequence ID" value="CAE7709645.1"/>
    <property type="molecule type" value="Genomic_DNA"/>
</dbReference>
<protein>
    <submittedName>
        <fullName evidence="3">mTERF4 protein</fullName>
    </submittedName>
</protein>
<keyword evidence="4" id="KW-1185">Reference proteome</keyword>
<dbReference type="PANTHER" id="PTHR13068">
    <property type="entry name" value="CGI-12 PROTEIN-RELATED"/>
    <property type="match status" value="1"/>
</dbReference>